<reference evidence="9 10" key="1">
    <citation type="journal article" date="2016" name="Antonie Van Leeuwenhoek">
        <title>Dongia soli sp. nov., isolated from soil from Dokdo, Korea.</title>
        <authorList>
            <person name="Kim D.U."/>
            <person name="Lee H."/>
            <person name="Kim H."/>
            <person name="Kim S.G."/>
            <person name="Ka J.O."/>
        </authorList>
    </citation>
    <scope>NUCLEOTIDE SEQUENCE [LARGE SCALE GENOMIC DNA]</scope>
    <source>
        <strain evidence="9 10">D78</strain>
    </source>
</reference>
<evidence type="ECO:0000313" key="10">
    <source>
        <dbReference type="Proteomes" id="UP001279642"/>
    </source>
</evidence>
<keyword evidence="2" id="KW-0645">Protease</keyword>
<organism evidence="9 10">
    <name type="scientific">Dongia soli</name>
    <dbReference type="NCBI Taxonomy" id="600628"/>
    <lineage>
        <taxon>Bacteria</taxon>
        <taxon>Pseudomonadati</taxon>
        <taxon>Pseudomonadota</taxon>
        <taxon>Alphaproteobacteria</taxon>
        <taxon>Rhodospirillales</taxon>
        <taxon>Dongiaceae</taxon>
        <taxon>Dongia</taxon>
    </lineage>
</organism>
<evidence type="ECO:0000313" key="9">
    <source>
        <dbReference type="EMBL" id="MDY0881526.1"/>
    </source>
</evidence>
<accession>A0ABU5E6N2</accession>
<evidence type="ECO:0000256" key="1">
    <source>
        <dbReference type="ARBA" id="ARBA00001947"/>
    </source>
</evidence>
<evidence type="ECO:0000256" key="2">
    <source>
        <dbReference type="ARBA" id="ARBA00022670"/>
    </source>
</evidence>
<protein>
    <submittedName>
        <fullName evidence="9">M23 family metallopeptidase</fullName>
        <ecNumber evidence="9">3.4.24.-</ecNumber>
    </submittedName>
</protein>
<evidence type="ECO:0000256" key="4">
    <source>
        <dbReference type="ARBA" id="ARBA00022801"/>
    </source>
</evidence>
<dbReference type="RefSeq" id="WP_320506585.1">
    <property type="nucleotide sequence ID" value="NZ_JAXCLW010000001.1"/>
</dbReference>
<keyword evidence="10" id="KW-1185">Reference proteome</keyword>
<dbReference type="Pfam" id="PF01551">
    <property type="entry name" value="Peptidase_M23"/>
    <property type="match status" value="1"/>
</dbReference>
<dbReference type="EC" id="3.4.24.-" evidence="9"/>
<feature type="domain" description="M23ase beta-sheet core" evidence="8">
    <location>
        <begin position="265"/>
        <end position="362"/>
    </location>
</feature>
<evidence type="ECO:0000256" key="6">
    <source>
        <dbReference type="ARBA" id="ARBA00023049"/>
    </source>
</evidence>
<comment type="cofactor">
    <cofactor evidence="1">
        <name>Zn(2+)</name>
        <dbReference type="ChEBI" id="CHEBI:29105"/>
    </cofactor>
</comment>
<dbReference type="PANTHER" id="PTHR21666">
    <property type="entry name" value="PEPTIDASE-RELATED"/>
    <property type="match status" value="1"/>
</dbReference>
<evidence type="ECO:0000256" key="3">
    <source>
        <dbReference type="ARBA" id="ARBA00022723"/>
    </source>
</evidence>
<keyword evidence="5" id="KW-0862">Zinc</keyword>
<dbReference type="InterPro" id="IPR011055">
    <property type="entry name" value="Dup_hybrid_motif"/>
</dbReference>
<dbReference type="Gene3D" id="3.10.450.350">
    <property type="match status" value="2"/>
</dbReference>
<evidence type="ECO:0000256" key="7">
    <source>
        <dbReference type="SAM" id="MobiDB-lite"/>
    </source>
</evidence>
<evidence type="ECO:0000256" key="5">
    <source>
        <dbReference type="ARBA" id="ARBA00022833"/>
    </source>
</evidence>
<gene>
    <name evidence="9" type="ORF">SMD27_01590</name>
</gene>
<dbReference type="SUPFAM" id="SSF51261">
    <property type="entry name" value="Duplicated hybrid motif"/>
    <property type="match status" value="1"/>
</dbReference>
<name>A0ABU5E6N2_9PROT</name>
<proteinExistence type="predicted"/>
<keyword evidence="6" id="KW-0482">Metalloprotease</keyword>
<keyword evidence="3" id="KW-0479">Metal-binding</keyword>
<dbReference type="InterPro" id="IPR050570">
    <property type="entry name" value="Cell_wall_metabolism_enzyme"/>
</dbReference>
<evidence type="ECO:0000259" key="8">
    <source>
        <dbReference type="Pfam" id="PF01551"/>
    </source>
</evidence>
<sequence>MRQGDTLTHILARQGIAATERQAVLEALGDLFDPAGLKAGDKIRLALDRQNHRKIVRTIALATGKTDDLTVDVEPGQGAQATSLEQPAASRTALPSSNANVEQEIEENPEFDSSNQPGAQMDDQAAPSAGQFVVRRVAGIAGRDFRRALAATRLPAPLVKEVLLAFKYDAGAPRVPPQNAGFSVIYEGVLQDGKFQEPQLRYATMNDGRKTHRVYRYQTDDATTAFIHANGQGIAFVDLDKPLRIDAKITSPYGWRIHPVFGDRRFHEGVDFGAPKGTPVVATADGRVDDIGWRGNYGEYVRLEHDSSLATAYAHLAGFARGLRKGSTVKRGQVIGYVGRTGVATGPHLYYEVIVAGKRVDPLKAPPVVSVSLTGTQLAEFQKFVERAPEE</sequence>
<dbReference type="PANTHER" id="PTHR21666:SF288">
    <property type="entry name" value="CELL DIVISION PROTEIN YTFB"/>
    <property type="match status" value="1"/>
</dbReference>
<comment type="caution">
    <text evidence="9">The sequence shown here is derived from an EMBL/GenBank/DDBJ whole genome shotgun (WGS) entry which is preliminary data.</text>
</comment>
<dbReference type="CDD" id="cd12797">
    <property type="entry name" value="M23_peptidase"/>
    <property type="match status" value="1"/>
</dbReference>
<keyword evidence="4 9" id="KW-0378">Hydrolase</keyword>
<dbReference type="EMBL" id="JAXCLW010000001">
    <property type="protein sequence ID" value="MDY0881526.1"/>
    <property type="molecule type" value="Genomic_DNA"/>
</dbReference>
<dbReference type="Proteomes" id="UP001279642">
    <property type="component" value="Unassembled WGS sequence"/>
</dbReference>
<dbReference type="InterPro" id="IPR016047">
    <property type="entry name" value="M23ase_b-sheet_dom"/>
</dbReference>
<dbReference type="GO" id="GO:0016787">
    <property type="term" value="F:hydrolase activity"/>
    <property type="evidence" value="ECO:0007669"/>
    <property type="project" value="UniProtKB-KW"/>
</dbReference>
<dbReference type="Gene3D" id="2.70.70.10">
    <property type="entry name" value="Glucose Permease (Domain IIA)"/>
    <property type="match status" value="1"/>
</dbReference>
<feature type="region of interest" description="Disordered" evidence="7">
    <location>
        <begin position="79"/>
        <end position="127"/>
    </location>
</feature>